<organism evidence="5 6">
    <name type="scientific">Chamaesiphon polymorphus CCALA 037</name>
    <dbReference type="NCBI Taxonomy" id="2107692"/>
    <lineage>
        <taxon>Bacteria</taxon>
        <taxon>Bacillati</taxon>
        <taxon>Cyanobacteriota</taxon>
        <taxon>Cyanophyceae</taxon>
        <taxon>Gomontiellales</taxon>
        <taxon>Chamaesiphonaceae</taxon>
        <taxon>Chamaesiphon</taxon>
    </lineage>
</organism>
<accession>A0A2T1GDJ1</accession>
<evidence type="ECO:0000256" key="1">
    <source>
        <dbReference type="ARBA" id="ARBA00008857"/>
    </source>
</evidence>
<keyword evidence="3" id="KW-0233">DNA recombination</keyword>
<dbReference type="OrthoDB" id="568347at2"/>
<dbReference type="InterPro" id="IPR050090">
    <property type="entry name" value="Tyrosine_recombinase_XerCD"/>
</dbReference>
<evidence type="ECO:0000313" key="5">
    <source>
        <dbReference type="EMBL" id="PSB55513.1"/>
    </source>
</evidence>
<gene>
    <name evidence="5" type="ORF">C7B77_14780</name>
</gene>
<reference evidence="5 6" key="1">
    <citation type="submission" date="2018-03" db="EMBL/GenBank/DDBJ databases">
        <title>The ancient ancestry and fast evolution of plastids.</title>
        <authorList>
            <person name="Moore K.R."/>
            <person name="Magnabosco C."/>
            <person name="Momper L."/>
            <person name="Gold D.A."/>
            <person name="Bosak T."/>
            <person name="Fournier G.P."/>
        </authorList>
    </citation>
    <scope>NUCLEOTIDE SEQUENCE [LARGE SCALE GENOMIC DNA]</scope>
    <source>
        <strain evidence="5 6">CCALA 037</strain>
    </source>
</reference>
<dbReference type="AlphaFoldDB" id="A0A2T1GDJ1"/>
<evidence type="ECO:0000256" key="2">
    <source>
        <dbReference type="ARBA" id="ARBA00023125"/>
    </source>
</evidence>
<proteinExistence type="inferred from homology"/>
<dbReference type="CDD" id="cd00397">
    <property type="entry name" value="DNA_BRE_C"/>
    <property type="match status" value="1"/>
</dbReference>
<dbReference type="PANTHER" id="PTHR30349">
    <property type="entry name" value="PHAGE INTEGRASE-RELATED"/>
    <property type="match status" value="1"/>
</dbReference>
<dbReference type="Pfam" id="PF00589">
    <property type="entry name" value="Phage_integrase"/>
    <property type="match status" value="1"/>
</dbReference>
<keyword evidence="2" id="KW-0238">DNA-binding</keyword>
<dbReference type="Proteomes" id="UP000238937">
    <property type="component" value="Unassembled WGS sequence"/>
</dbReference>
<dbReference type="Gene3D" id="1.10.443.10">
    <property type="entry name" value="Intergrase catalytic core"/>
    <property type="match status" value="1"/>
</dbReference>
<dbReference type="InterPro" id="IPR011010">
    <property type="entry name" value="DNA_brk_join_enz"/>
</dbReference>
<evidence type="ECO:0000256" key="3">
    <source>
        <dbReference type="ARBA" id="ARBA00023172"/>
    </source>
</evidence>
<dbReference type="InterPro" id="IPR002104">
    <property type="entry name" value="Integrase_catalytic"/>
</dbReference>
<feature type="domain" description="Tyr recombinase" evidence="4">
    <location>
        <begin position="149"/>
        <end position="356"/>
    </location>
</feature>
<evidence type="ECO:0000313" key="6">
    <source>
        <dbReference type="Proteomes" id="UP000238937"/>
    </source>
</evidence>
<dbReference type="EMBL" id="PVWO01000182">
    <property type="protein sequence ID" value="PSB55513.1"/>
    <property type="molecule type" value="Genomic_DNA"/>
</dbReference>
<comment type="similarity">
    <text evidence="1">Belongs to the 'phage' integrase family.</text>
</comment>
<comment type="caution">
    <text evidence="5">The sequence shown here is derived from an EMBL/GenBank/DDBJ whole genome shotgun (WGS) entry which is preliminary data.</text>
</comment>
<dbReference type="GO" id="GO:0006310">
    <property type="term" value="P:DNA recombination"/>
    <property type="evidence" value="ECO:0007669"/>
    <property type="project" value="UniProtKB-KW"/>
</dbReference>
<keyword evidence="6" id="KW-1185">Reference proteome</keyword>
<dbReference type="SUPFAM" id="SSF56349">
    <property type="entry name" value="DNA breaking-rejoining enzymes"/>
    <property type="match status" value="1"/>
</dbReference>
<protein>
    <submittedName>
        <fullName evidence="5">Transposase</fullName>
    </submittedName>
</protein>
<dbReference type="GO" id="GO:0003677">
    <property type="term" value="F:DNA binding"/>
    <property type="evidence" value="ECO:0007669"/>
    <property type="project" value="UniProtKB-KW"/>
</dbReference>
<evidence type="ECO:0000259" key="4">
    <source>
        <dbReference type="PROSITE" id="PS51898"/>
    </source>
</evidence>
<dbReference type="InterPro" id="IPR013762">
    <property type="entry name" value="Integrase-like_cat_sf"/>
</dbReference>
<name>A0A2T1GDJ1_9CYAN</name>
<dbReference type="PROSITE" id="PS51898">
    <property type="entry name" value="TYR_RECOMBINASE"/>
    <property type="match status" value="1"/>
</dbReference>
<dbReference type="GO" id="GO:0015074">
    <property type="term" value="P:DNA integration"/>
    <property type="evidence" value="ECO:0007669"/>
    <property type="project" value="InterPro"/>
</dbReference>
<sequence length="477" mass="55581">MSRLSKKDSPVKRFNWIDDLWDLRSINPNFDRRDSRYTVNFDNIAPGWFKNEAKKYIHHLCKSENSFSTIINKLNNLRPFSQYLVKNNISTFDEINRSLVINYLSQEQRIDKDKLCALREFFTLGNIGNWFNVEPDIIRNDDYPKRHRGNPDPISNTVREQIEQNLHRLPDPIARMWLIGYFSAMRPSELALLKQDCLVQEGQNWKLVWHRKKTNDYHEIPITITIAKVVQEQQEYIRNLWGNEWDYLFCHYYNLSDIDPSQSNLKPIKKILPGQVRHPLSTSICTLIKAIDIRDENGQLAKFTPKLLRSTRLTELFDQGHDLSVVSAWAGHKHFVTTSTYYTEVSCDLMQREAGHIHQALVNSDGNRISYESFPKSFWDNSVAHKLEVGATHINTPIYGYCGLPLDQDCYKFRACYTCRSFVATIEKLPQYINTRNELRAKSVKAMSAGQEVLVEQFGRQADQLDKIIAGLQQEVA</sequence>
<dbReference type="PANTHER" id="PTHR30349:SF41">
    <property type="entry name" value="INTEGRASE_RECOMBINASE PROTEIN MJ0367-RELATED"/>
    <property type="match status" value="1"/>
</dbReference>